<organism evidence="2 3">
    <name type="scientific">Pseudomonas piscis</name>
    <dbReference type="NCBI Taxonomy" id="2614538"/>
    <lineage>
        <taxon>Bacteria</taxon>
        <taxon>Pseudomonadati</taxon>
        <taxon>Pseudomonadota</taxon>
        <taxon>Gammaproteobacteria</taxon>
        <taxon>Pseudomonadales</taxon>
        <taxon>Pseudomonadaceae</taxon>
        <taxon>Pseudomonas</taxon>
    </lineage>
</organism>
<gene>
    <name evidence="2" type="ORF">QL104_18190</name>
</gene>
<name>A0ABY9N9Y7_9PSED</name>
<proteinExistence type="predicted"/>
<keyword evidence="1" id="KW-0732">Signal</keyword>
<evidence type="ECO:0000256" key="1">
    <source>
        <dbReference type="SAM" id="SignalP"/>
    </source>
</evidence>
<protein>
    <submittedName>
        <fullName evidence="2">Uncharacterized protein</fullName>
    </submittedName>
</protein>
<sequence length="139" mass="15130">MKAAPLTLVVLFYIGICSAFADGTPATNALRGPAGIIAGESLLTARAKLLEHDWKPTRIHASDDYEYSGVERELAMHHLFEVDTCSFDSSRCILFYSRKGACLRVDTIGERLNDMTVTHWADMCPGAPASGKGGTQQPR</sequence>
<feature type="signal peptide" evidence="1">
    <location>
        <begin position="1"/>
        <end position="21"/>
    </location>
</feature>
<evidence type="ECO:0000313" key="3">
    <source>
        <dbReference type="Proteomes" id="UP001237292"/>
    </source>
</evidence>
<reference evidence="2 3" key="1">
    <citation type="journal article" date="2023" name="Access Microbiol">
        <title>The genome of a steinernematid-associated Pseudomonas piscis bacterium encodes the biosynthesis of insect toxins.</title>
        <authorList>
            <person name="Awori R.M."/>
            <person name="Hendre P."/>
            <person name="Amugune N.O."/>
        </authorList>
    </citation>
    <scope>NUCLEOTIDE SEQUENCE [LARGE SCALE GENOMIC DNA]</scope>
    <source>
        <strain evidence="2 3">75</strain>
    </source>
</reference>
<keyword evidence="3" id="KW-1185">Reference proteome</keyword>
<dbReference type="RefSeq" id="WP_085599682.1">
    <property type="nucleotide sequence ID" value="NZ_CP133164.1"/>
</dbReference>
<accession>A0ABY9N9Y7</accession>
<feature type="chain" id="PRO_5046959740" evidence="1">
    <location>
        <begin position="22"/>
        <end position="139"/>
    </location>
</feature>
<dbReference type="Proteomes" id="UP001237292">
    <property type="component" value="Chromosome"/>
</dbReference>
<dbReference type="EMBL" id="CP133164">
    <property type="protein sequence ID" value="WMN15299.1"/>
    <property type="molecule type" value="Genomic_DNA"/>
</dbReference>
<evidence type="ECO:0000313" key="2">
    <source>
        <dbReference type="EMBL" id="WMN15299.1"/>
    </source>
</evidence>